<sequence>MLAVGFEADTTKKGTADALSFLPVLLSNCSPAECVPRAPRPSLHAPRRQTGTQLKLITLLGFRCARGCKLQDGSIPVSLVRRRVSGLFTQMSSQTGWSVRLLGSVTWRPYPRLLDYFSYQMTSIRV</sequence>
<organism evidence="1 2">
    <name type="scientific">Eumeta variegata</name>
    <name type="common">Bagworm moth</name>
    <name type="synonym">Eumeta japonica</name>
    <dbReference type="NCBI Taxonomy" id="151549"/>
    <lineage>
        <taxon>Eukaryota</taxon>
        <taxon>Metazoa</taxon>
        <taxon>Ecdysozoa</taxon>
        <taxon>Arthropoda</taxon>
        <taxon>Hexapoda</taxon>
        <taxon>Insecta</taxon>
        <taxon>Pterygota</taxon>
        <taxon>Neoptera</taxon>
        <taxon>Endopterygota</taxon>
        <taxon>Lepidoptera</taxon>
        <taxon>Glossata</taxon>
        <taxon>Ditrysia</taxon>
        <taxon>Tineoidea</taxon>
        <taxon>Psychidae</taxon>
        <taxon>Oiketicinae</taxon>
        <taxon>Eumeta</taxon>
    </lineage>
</organism>
<dbReference type="AlphaFoldDB" id="A0A4C1YVJ4"/>
<protein>
    <submittedName>
        <fullName evidence="1">Uncharacterized protein</fullName>
    </submittedName>
</protein>
<name>A0A4C1YVJ4_EUMVA</name>
<keyword evidence="2" id="KW-1185">Reference proteome</keyword>
<proteinExistence type="predicted"/>
<dbReference type="EMBL" id="BGZK01001465">
    <property type="protein sequence ID" value="GBP80491.1"/>
    <property type="molecule type" value="Genomic_DNA"/>
</dbReference>
<gene>
    <name evidence="1" type="ORF">EVAR_102421_1</name>
</gene>
<evidence type="ECO:0000313" key="1">
    <source>
        <dbReference type="EMBL" id="GBP80491.1"/>
    </source>
</evidence>
<reference evidence="1 2" key="1">
    <citation type="journal article" date="2019" name="Commun. Biol.">
        <title>The bagworm genome reveals a unique fibroin gene that provides high tensile strength.</title>
        <authorList>
            <person name="Kono N."/>
            <person name="Nakamura H."/>
            <person name="Ohtoshi R."/>
            <person name="Tomita M."/>
            <person name="Numata K."/>
            <person name="Arakawa K."/>
        </authorList>
    </citation>
    <scope>NUCLEOTIDE SEQUENCE [LARGE SCALE GENOMIC DNA]</scope>
</reference>
<dbReference type="Proteomes" id="UP000299102">
    <property type="component" value="Unassembled WGS sequence"/>
</dbReference>
<evidence type="ECO:0000313" key="2">
    <source>
        <dbReference type="Proteomes" id="UP000299102"/>
    </source>
</evidence>
<comment type="caution">
    <text evidence="1">The sequence shown here is derived from an EMBL/GenBank/DDBJ whole genome shotgun (WGS) entry which is preliminary data.</text>
</comment>
<accession>A0A4C1YVJ4</accession>